<dbReference type="RefSeq" id="WP_245805441.1">
    <property type="nucleotide sequence ID" value="NZ_FWZU01000001.1"/>
</dbReference>
<reference evidence="2" key="1">
    <citation type="submission" date="2017-04" db="EMBL/GenBank/DDBJ databases">
        <authorList>
            <person name="Varghese N."/>
            <person name="Submissions S."/>
        </authorList>
    </citation>
    <scope>NUCLEOTIDE SEQUENCE [LARGE SCALE GENOMIC DNA]</scope>
    <source>
        <strain evidence="2">K3S</strain>
    </source>
</reference>
<dbReference type="Gene3D" id="3.60.15.10">
    <property type="entry name" value="Ribonuclease Z/Hydroxyacylglutathione hydrolase-like"/>
    <property type="match status" value="1"/>
</dbReference>
<protein>
    <submittedName>
        <fullName evidence="1">Beta-lactamase superfamily domain-containing protein</fullName>
    </submittedName>
</protein>
<dbReference type="EMBL" id="FWZU01000001">
    <property type="protein sequence ID" value="SME91994.1"/>
    <property type="molecule type" value="Genomic_DNA"/>
</dbReference>
<dbReference type="PANTHER" id="PTHR42967">
    <property type="entry name" value="METAL DEPENDENT HYDROLASE"/>
    <property type="match status" value="1"/>
</dbReference>
<keyword evidence="2" id="KW-1185">Reference proteome</keyword>
<evidence type="ECO:0000313" key="2">
    <source>
        <dbReference type="Proteomes" id="UP000192906"/>
    </source>
</evidence>
<dbReference type="PANTHER" id="PTHR42967:SF1">
    <property type="entry name" value="MBL FOLD METALLO-HYDROLASE"/>
    <property type="match status" value="1"/>
</dbReference>
<proteinExistence type="predicted"/>
<dbReference type="Pfam" id="PF13483">
    <property type="entry name" value="Lactamase_B_3"/>
    <property type="match status" value="1"/>
</dbReference>
<organism evidence="1 2">
    <name type="scientific">Desulfovibrio gilichinskyi</name>
    <dbReference type="NCBI Taxonomy" id="1519643"/>
    <lineage>
        <taxon>Bacteria</taxon>
        <taxon>Pseudomonadati</taxon>
        <taxon>Thermodesulfobacteriota</taxon>
        <taxon>Desulfovibrionia</taxon>
        <taxon>Desulfovibrionales</taxon>
        <taxon>Desulfovibrionaceae</taxon>
        <taxon>Desulfovibrio</taxon>
    </lineage>
</organism>
<evidence type="ECO:0000313" key="1">
    <source>
        <dbReference type="EMBL" id="SME91994.1"/>
    </source>
</evidence>
<dbReference type="InterPro" id="IPR036866">
    <property type="entry name" value="RibonucZ/Hydroxyglut_hydro"/>
</dbReference>
<dbReference type="SUPFAM" id="SSF56281">
    <property type="entry name" value="Metallo-hydrolase/oxidoreductase"/>
    <property type="match status" value="1"/>
</dbReference>
<dbReference type="Proteomes" id="UP000192906">
    <property type="component" value="Unassembled WGS sequence"/>
</dbReference>
<name>A0A1X7C9D7_9BACT</name>
<dbReference type="AlphaFoldDB" id="A0A1X7C9D7"/>
<sequence>MIKFKITYIFHNCFVLDVGNLSIVFDIPAQRFRMRRTLSALEEAIRGRDVVVFFSHSHLDHFAPDYMEVCGCAKSVKAVLADDIGEMYQNDFFENALVVEPDEKYFFENLKIETLMSNDLGVAFMIETAEGLKIYNGGDLACWDWDNSSEAEQKFAKTFFENAADRISEFGSHIAFSNVERRLESLAGGPLLVEKVQPHIFVPTHALGRTEWLEGLHERLGIKPCRYFNYRRPGDCCTFKVTPSATLFERG</sequence>
<accession>A0A1X7C9D7</accession>
<gene>
    <name evidence="1" type="ORF">SAMN06295933_0501</name>
</gene>
<dbReference type="STRING" id="1519643.SAMN06295933_0501"/>